<reference evidence="1" key="1">
    <citation type="journal article" date="2020" name="Nature">
        <title>Giant virus diversity and host interactions through global metagenomics.</title>
        <authorList>
            <person name="Schulz F."/>
            <person name="Roux S."/>
            <person name="Paez-Espino D."/>
            <person name="Jungbluth S."/>
            <person name="Walsh D.A."/>
            <person name="Denef V.J."/>
            <person name="McMahon K.D."/>
            <person name="Konstantinidis K.T."/>
            <person name="Eloe-Fadrosh E.A."/>
            <person name="Kyrpides N.C."/>
            <person name="Woyke T."/>
        </authorList>
    </citation>
    <scope>NUCLEOTIDE SEQUENCE</scope>
    <source>
        <strain evidence="1">GVMAG-M-3300023179-82</strain>
    </source>
</reference>
<dbReference type="Gene3D" id="2.160.10.10">
    <property type="entry name" value="Hexapeptide repeat proteins"/>
    <property type="match status" value="1"/>
</dbReference>
<evidence type="ECO:0000313" key="1">
    <source>
        <dbReference type="EMBL" id="QHT76811.1"/>
    </source>
</evidence>
<protein>
    <submittedName>
        <fullName evidence="1">Uncharacterized protein</fullName>
    </submittedName>
</protein>
<organism evidence="1">
    <name type="scientific">viral metagenome</name>
    <dbReference type="NCBI Taxonomy" id="1070528"/>
    <lineage>
        <taxon>unclassified sequences</taxon>
        <taxon>metagenomes</taxon>
        <taxon>organismal metagenomes</taxon>
    </lineage>
</organism>
<sequence length="972" mass="104513">MSIFDIQLQDIYEQLVGLNAFDNISNNTLIKANTSINSYLYVSSTAILNNNVTINSNLNVLGNMIVSNNATINSSLFVSNNSIINNNLICNSNMFVSGNTNIQNNLIVSGNTMLNNTITINSSLNVSGITQLNQGIITNNIGALNNSLSFYANNIYLGTTNSIIYFQGSTTYIASSQLLLFNKIISLNSITTNTGVDIGNDAGIEILGTSGVGYIKTSSDASRFVIQSPLVSAISYIAIQDMDNNINISGSSFFNSVSILSSLTVSGVSTIYNISGLSSLIVNNNSFFNGTISSNGLLNVSGDTIITGNNSILGNINVSNITIFNGPITVLSDLNVLGNVICQGNTTILGVLNVSNNSILQGSTTILSNLNSLGLNIFNGLVSFNSNLYISADSIFNNTVSINSSLYVSGNSIMNNSLSVYSNLNISGPVTINSNITFGSTVNINGSILLPLLHFINNTTAKNNGIPINGFYRTGGIVKVRLNDDPPIITLKGNSTISINYGSVYTELGITVTSPLYTNLYGYIYSIGSGTNNILSNNILVSGTSLLITQTSSLTAGSYLVSYNATDPDGLIGYTTRNLTVTPPPAQPPSGLASVPTTITQYGNVFSPSVPAGVAFVRIQSVSMSYSGSIIAVGICYGENNTTPKINGYGPGAIYIYQIINNVWTQLGNPIVGSVNGDRLEYGKLSYDGLTIVVNRTNNGSTIYNCVEVYNYNGSSWIKKGQTISDNINSWMGTDMYISYDCNIITILYYNDPRVSLGILQVFQYNGTQWNQLGNTFNLLSSTDESGDCSASSTGLINAYSGADSNNNWYIIASIYNSQSSTWIQLGSIITKSRYNLNGQPRRAILSESGNIMLVLSHTSTTIYSFFYNNVDWIIMSSYSVNYRLGVWWQDGSTSSNCMLISGNYDSLSAKQQLYAYKNSQWQFIAYYDDTYTGSNNTSTVCMSGNGNYSICSGSGYNLSPNSVYIRTYKFT</sequence>
<name>A0A6C0H8A7_9ZZZZ</name>
<dbReference type="SUPFAM" id="SSF51161">
    <property type="entry name" value="Trimeric LpxA-like enzymes"/>
    <property type="match status" value="1"/>
</dbReference>
<accession>A0A6C0H8A7</accession>
<dbReference type="InterPro" id="IPR011004">
    <property type="entry name" value="Trimer_LpxA-like_sf"/>
</dbReference>
<proteinExistence type="predicted"/>
<dbReference type="EMBL" id="MN739902">
    <property type="protein sequence ID" value="QHT76811.1"/>
    <property type="molecule type" value="Genomic_DNA"/>
</dbReference>
<dbReference type="AlphaFoldDB" id="A0A6C0H8A7"/>